<evidence type="ECO:0000313" key="2">
    <source>
        <dbReference type="Proteomes" id="UP000546642"/>
    </source>
</evidence>
<organism evidence="1 2">
    <name type="scientific">Nocardiopsis mwathae</name>
    <dbReference type="NCBI Taxonomy" id="1472723"/>
    <lineage>
        <taxon>Bacteria</taxon>
        <taxon>Bacillati</taxon>
        <taxon>Actinomycetota</taxon>
        <taxon>Actinomycetes</taxon>
        <taxon>Streptosporangiales</taxon>
        <taxon>Nocardiopsidaceae</taxon>
        <taxon>Nocardiopsis</taxon>
    </lineage>
</organism>
<gene>
    <name evidence="1" type="ORF">HNR23_003337</name>
</gene>
<dbReference type="Pfam" id="PF20544">
    <property type="entry name" value="DUF6758"/>
    <property type="match status" value="1"/>
</dbReference>
<name>A0A7W9YJG0_9ACTN</name>
<accession>A0A7W9YJG0</accession>
<sequence>MWTSAWLCDAHGPVAPLRRIRPLGDSTVDLLVKSAEVPVWMPWPLPAGWVVTGFAEAGDDRSGALGIAVALSGPAPLGGVGEMAIVAEDPGIGLGARLAGFDGSDPGSGFDAGPPDAKIRHDGHEIALWSVDGGTERAVYAGEANSCWMWIVFNPADVGVQICELKAVIDLRDHQGGLSRQLPFGAPSPFLASALRPMD</sequence>
<dbReference type="InterPro" id="IPR046646">
    <property type="entry name" value="DUF6758"/>
</dbReference>
<comment type="caution">
    <text evidence="1">The sequence shown here is derived from an EMBL/GenBank/DDBJ whole genome shotgun (WGS) entry which is preliminary data.</text>
</comment>
<dbReference type="Proteomes" id="UP000546642">
    <property type="component" value="Unassembled WGS sequence"/>
</dbReference>
<proteinExistence type="predicted"/>
<evidence type="ECO:0000313" key="1">
    <source>
        <dbReference type="EMBL" id="MBB6173277.1"/>
    </source>
</evidence>
<dbReference type="EMBL" id="JACHDS010000001">
    <property type="protein sequence ID" value="MBB6173277.1"/>
    <property type="molecule type" value="Genomic_DNA"/>
</dbReference>
<reference evidence="1 2" key="1">
    <citation type="submission" date="2020-08" db="EMBL/GenBank/DDBJ databases">
        <title>Sequencing the genomes of 1000 actinobacteria strains.</title>
        <authorList>
            <person name="Klenk H.-P."/>
        </authorList>
    </citation>
    <scope>NUCLEOTIDE SEQUENCE [LARGE SCALE GENOMIC DNA]</scope>
    <source>
        <strain evidence="1 2">DSM 46659</strain>
    </source>
</reference>
<keyword evidence="2" id="KW-1185">Reference proteome</keyword>
<protein>
    <submittedName>
        <fullName evidence="1">Uncharacterized protein</fullName>
    </submittedName>
</protein>
<dbReference type="AlphaFoldDB" id="A0A7W9YJG0"/>